<gene>
    <name evidence="1" type="ORF">HNR65_001955</name>
</gene>
<dbReference type="RefSeq" id="WP_181551269.1">
    <property type="nucleotide sequence ID" value="NZ_JACDUS010000004.1"/>
</dbReference>
<reference evidence="1 2" key="1">
    <citation type="submission" date="2020-07" db="EMBL/GenBank/DDBJ databases">
        <title>Genomic Encyclopedia of Type Strains, Phase IV (KMG-IV): sequencing the most valuable type-strain genomes for metagenomic binning, comparative biology and taxonomic classification.</title>
        <authorList>
            <person name="Goeker M."/>
        </authorList>
    </citation>
    <scope>NUCLEOTIDE SEQUENCE [LARGE SCALE GENOMIC DNA]</scope>
    <source>
        <strain evidence="1 2">DSM 17721</strain>
    </source>
</reference>
<dbReference type="EMBL" id="JACDUS010000004">
    <property type="protein sequence ID" value="MBA2881628.1"/>
    <property type="molecule type" value="Genomic_DNA"/>
</dbReference>
<keyword evidence="2" id="KW-1185">Reference proteome</keyword>
<sequence>MHITLSTGRIIDTQHDLTAEERHIVQKLYAWADAVGTVEAFKNKRKQALQAGWNGSGQVIERSVLRQIIDDLEKKVRTKLRQKPGVG</sequence>
<proteinExistence type="predicted"/>
<organism evidence="1 2">
    <name type="scientific">Desulfosalsimonas propionicica</name>
    <dbReference type="NCBI Taxonomy" id="332175"/>
    <lineage>
        <taxon>Bacteria</taxon>
        <taxon>Pseudomonadati</taxon>
        <taxon>Thermodesulfobacteriota</taxon>
        <taxon>Desulfobacteria</taxon>
        <taxon>Desulfobacterales</taxon>
        <taxon>Desulfosalsimonadaceae</taxon>
        <taxon>Desulfosalsimonas</taxon>
    </lineage>
</organism>
<accession>A0A7W0HKW7</accession>
<dbReference type="AlphaFoldDB" id="A0A7W0HKW7"/>
<protein>
    <submittedName>
        <fullName evidence="1">Uncharacterized protein</fullName>
    </submittedName>
</protein>
<comment type="caution">
    <text evidence="1">The sequence shown here is derived from an EMBL/GenBank/DDBJ whole genome shotgun (WGS) entry which is preliminary data.</text>
</comment>
<dbReference type="Proteomes" id="UP000525298">
    <property type="component" value="Unassembled WGS sequence"/>
</dbReference>
<evidence type="ECO:0000313" key="1">
    <source>
        <dbReference type="EMBL" id="MBA2881628.1"/>
    </source>
</evidence>
<evidence type="ECO:0000313" key="2">
    <source>
        <dbReference type="Proteomes" id="UP000525298"/>
    </source>
</evidence>
<name>A0A7W0HKW7_9BACT</name>